<name>A0A8C5LES4_JACJA</name>
<dbReference type="AlphaFoldDB" id="A0A8C5LES4"/>
<keyword evidence="1" id="KW-1133">Transmembrane helix</keyword>
<protein>
    <submittedName>
        <fullName evidence="2">Solute carrier family 12 (potassium/chloride transporters), member 9</fullName>
    </submittedName>
</protein>
<feature type="transmembrane region" description="Helical" evidence="1">
    <location>
        <begin position="37"/>
        <end position="58"/>
    </location>
</feature>
<reference evidence="2" key="2">
    <citation type="submission" date="2025-09" db="UniProtKB">
        <authorList>
            <consortium name="Ensembl"/>
        </authorList>
    </citation>
    <scope>IDENTIFICATION</scope>
</reference>
<proteinExistence type="predicted"/>
<dbReference type="OMA" id="XSRILEA"/>
<accession>A0A8C5LES4</accession>
<keyword evidence="1" id="KW-0812">Transmembrane</keyword>
<dbReference type="GeneTree" id="ENSGT00940000159400"/>
<gene>
    <name evidence="2" type="primary">Slc12a9</name>
</gene>
<evidence type="ECO:0000256" key="1">
    <source>
        <dbReference type="SAM" id="Phobius"/>
    </source>
</evidence>
<keyword evidence="3" id="KW-1185">Reference proteome</keyword>
<evidence type="ECO:0000313" key="2">
    <source>
        <dbReference type="Ensembl" id="ENSJJAP00000022011.1"/>
    </source>
</evidence>
<reference evidence="2" key="1">
    <citation type="submission" date="2025-08" db="UniProtKB">
        <authorList>
            <consortium name="Ensembl"/>
        </authorList>
    </citation>
    <scope>IDENTIFICATION</scope>
</reference>
<dbReference type="Ensembl" id="ENSJJAT00000028570.1">
    <property type="protein sequence ID" value="ENSJJAP00000022011.1"/>
    <property type="gene ID" value="ENSJJAG00000022181.1"/>
</dbReference>
<dbReference type="Proteomes" id="UP000694385">
    <property type="component" value="Unassembled WGS sequence"/>
</dbReference>
<keyword evidence="1" id="KW-0472">Membrane</keyword>
<sequence length="61" mass="6205">MASENSPLLAYRLLGEEGAAFPLPGAGGPGAASARKLSTFLGVVVPTVLSMFSIVVFLRIG</sequence>
<evidence type="ECO:0000313" key="3">
    <source>
        <dbReference type="Proteomes" id="UP000694385"/>
    </source>
</evidence>
<organism evidence="2 3">
    <name type="scientific">Jaculus jaculus</name>
    <name type="common">Lesser Egyptian jerboa</name>
    <dbReference type="NCBI Taxonomy" id="51337"/>
    <lineage>
        <taxon>Eukaryota</taxon>
        <taxon>Metazoa</taxon>
        <taxon>Chordata</taxon>
        <taxon>Craniata</taxon>
        <taxon>Vertebrata</taxon>
        <taxon>Euteleostomi</taxon>
        <taxon>Mammalia</taxon>
        <taxon>Eutheria</taxon>
        <taxon>Euarchontoglires</taxon>
        <taxon>Glires</taxon>
        <taxon>Rodentia</taxon>
        <taxon>Myomorpha</taxon>
        <taxon>Dipodoidea</taxon>
        <taxon>Dipodidae</taxon>
        <taxon>Dipodinae</taxon>
        <taxon>Jaculus</taxon>
    </lineage>
</organism>